<dbReference type="EMBL" id="DWXN01000010">
    <property type="protein sequence ID" value="HJB75040.1"/>
    <property type="molecule type" value="Genomic_DNA"/>
</dbReference>
<accession>A0A9D2MHQ4</accession>
<dbReference type="Gene3D" id="3.30.460.10">
    <property type="entry name" value="Beta Polymerase, domain 2"/>
    <property type="match status" value="1"/>
</dbReference>
<organism evidence="1 2">
    <name type="scientific">Candidatus Eubacterium faecale</name>
    <dbReference type="NCBI Taxonomy" id="2838568"/>
    <lineage>
        <taxon>Bacteria</taxon>
        <taxon>Bacillati</taxon>
        <taxon>Bacillota</taxon>
        <taxon>Clostridia</taxon>
        <taxon>Eubacteriales</taxon>
        <taxon>Eubacteriaceae</taxon>
        <taxon>Eubacterium</taxon>
    </lineage>
</organism>
<reference evidence="1" key="1">
    <citation type="journal article" date="2021" name="PeerJ">
        <title>Extensive microbial diversity within the chicken gut microbiome revealed by metagenomics and culture.</title>
        <authorList>
            <person name="Gilroy R."/>
            <person name="Ravi A."/>
            <person name="Getino M."/>
            <person name="Pursley I."/>
            <person name="Horton D.L."/>
            <person name="Alikhan N.F."/>
            <person name="Baker D."/>
            <person name="Gharbi K."/>
            <person name="Hall N."/>
            <person name="Watson M."/>
            <person name="Adriaenssens E.M."/>
            <person name="Foster-Nyarko E."/>
            <person name="Jarju S."/>
            <person name="Secka A."/>
            <person name="Antonio M."/>
            <person name="Oren A."/>
            <person name="Chaudhuri R.R."/>
            <person name="La Ragione R."/>
            <person name="Hildebrand F."/>
            <person name="Pallen M.J."/>
        </authorList>
    </citation>
    <scope>NUCLEOTIDE SEQUENCE</scope>
    <source>
        <strain evidence="1">CHK188-16595</strain>
    </source>
</reference>
<evidence type="ECO:0000313" key="2">
    <source>
        <dbReference type="Proteomes" id="UP000823877"/>
    </source>
</evidence>
<gene>
    <name evidence="1" type="ORF">IAA37_05115</name>
</gene>
<name>A0A9D2MHQ4_9FIRM</name>
<dbReference type="AlphaFoldDB" id="A0A9D2MHQ4"/>
<sequence>MIRIEEYTQKLIDLLKHAFSDRLVYVGLQGSYLRQEATDTSDIDIMAVIDDLDFADLDRYRSVLEKAGNYELSCGFLCGKDELANWNPLEICHLTHTTKDLFGSLKDLVPVYTEQDERKYIQFSINTLYHEVCHARIHSDETEQKSRICACFKSLFFILQNICYLNTGVFPETKKKLLNAVTGEDKDVFKRSLAVRSAADIDSGRDLALLFHWCQRYTAEF</sequence>
<proteinExistence type="predicted"/>
<dbReference type="Proteomes" id="UP000823877">
    <property type="component" value="Unassembled WGS sequence"/>
</dbReference>
<comment type="caution">
    <text evidence="1">The sequence shown here is derived from an EMBL/GenBank/DDBJ whole genome shotgun (WGS) entry which is preliminary data.</text>
</comment>
<protein>
    <submittedName>
        <fullName evidence="1">Nucleotidyltransferase domain-containing protein</fullName>
    </submittedName>
</protein>
<dbReference type="SUPFAM" id="SSF81301">
    <property type="entry name" value="Nucleotidyltransferase"/>
    <property type="match status" value="1"/>
</dbReference>
<dbReference type="CDD" id="cd05403">
    <property type="entry name" value="NT_KNTase_like"/>
    <property type="match status" value="1"/>
</dbReference>
<dbReference type="InterPro" id="IPR043519">
    <property type="entry name" value="NT_sf"/>
</dbReference>
<reference evidence="1" key="2">
    <citation type="submission" date="2021-04" db="EMBL/GenBank/DDBJ databases">
        <authorList>
            <person name="Gilroy R."/>
        </authorList>
    </citation>
    <scope>NUCLEOTIDE SEQUENCE</scope>
    <source>
        <strain evidence="1">CHK188-16595</strain>
    </source>
</reference>
<evidence type="ECO:0000313" key="1">
    <source>
        <dbReference type="EMBL" id="HJB75040.1"/>
    </source>
</evidence>